<dbReference type="OrthoDB" id="540765at2759"/>
<organism evidence="3 4">
    <name type="scientific">Chlamydomonas reinhardtii</name>
    <name type="common">Chlamydomonas smithii</name>
    <dbReference type="NCBI Taxonomy" id="3055"/>
    <lineage>
        <taxon>Eukaryota</taxon>
        <taxon>Viridiplantae</taxon>
        <taxon>Chlorophyta</taxon>
        <taxon>core chlorophytes</taxon>
        <taxon>Chlorophyceae</taxon>
        <taxon>CS clade</taxon>
        <taxon>Chlamydomonadales</taxon>
        <taxon>Chlamydomonadaceae</taxon>
        <taxon>Chlamydomonas</taxon>
    </lineage>
</organism>
<dbReference type="EMBL" id="CM008963">
    <property type="protein sequence ID" value="PNW87075.1"/>
    <property type="molecule type" value="Genomic_DNA"/>
</dbReference>
<keyword evidence="4" id="KW-1185">Reference proteome</keyword>
<feature type="compositionally biased region" description="Low complexity" evidence="2">
    <location>
        <begin position="495"/>
        <end position="505"/>
    </location>
</feature>
<evidence type="ECO:0000313" key="3">
    <source>
        <dbReference type="EMBL" id="PNW87075.1"/>
    </source>
</evidence>
<accession>A0A2K3E2S6</accession>
<evidence type="ECO:0000256" key="1">
    <source>
        <dbReference type="SAM" id="Coils"/>
    </source>
</evidence>
<sequence length="529" mass="52950">MERIKEDLSHAFRNLPPGTLAGLDGMCDYVFWLHAMRRAEVEVTEDGLRNRFQEICKAASSRLAFLAGSGEYTSFNLRYLITQLVEQCEESHAYGRKLERHMARLKQQLEGAEAELVAAQAQHAQALAAAQQQARAAPLDAGDQGASGLDMGGDGTIAAAFASLIAEVESAPELPPPAGIAATSAAGGATGVTPSPLMPPPPPAVSASSSVTVTVAAANPVSTSLTSAGLPGPAAAATAVNSGSSYSGSGDPGLLLRFQPMIDTPTLSSDLDGSPPHINGLEAPMSLHRIPNHVVGQGNSNGNGNGALAPAAVPAAGLSDGMASRPLPFQSNLMGLGGAIGAGGVGGAGAGGIGGPASAAAAAAASGLSEMRLRLEAVAARPGALSMAPPGVGLGGTSLGGGMVAGSAGVGQKRPRMSVSWAAEQQRPQQLQPQQRLLGAALEAARPQPQGWEPWLQGLAQPQPQQAPLPLQLPLQAPQLMPQQALAGAGGMDVRGPSPGPSRSGGSRGTETGVLGLGADVADGDSGRL</sequence>
<evidence type="ECO:0000256" key="2">
    <source>
        <dbReference type="SAM" id="MobiDB-lite"/>
    </source>
</evidence>
<keyword evidence="1" id="KW-0175">Coiled coil</keyword>
<evidence type="ECO:0000313" key="4">
    <source>
        <dbReference type="Proteomes" id="UP000006906"/>
    </source>
</evidence>
<reference evidence="3 4" key="1">
    <citation type="journal article" date="2007" name="Science">
        <title>The Chlamydomonas genome reveals the evolution of key animal and plant functions.</title>
        <authorList>
            <person name="Merchant S.S."/>
            <person name="Prochnik S.E."/>
            <person name="Vallon O."/>
            <person name="Harris E.H."/>
            <person name="Karpowicz S.J."/>
            <person name="Witman G.B."/>
            <person name="Terry A."/>
            <person name="Salamov A."/>
            <person name="Fritz-Laylin L.K."/>
            <person name="Marechal-Drouard L."/>
            <person name="Marshall W.F."/>
            <person name="Qu L.H."/>
            <person name="Nelson D.R."/>
            <person name="Sanderfoot A.A."/>
            <person name="Spalding M.H."/>
            <person name="Kapitonov V.V."/>
            <person name="Ren Q."/>
            <person name="Ferris P."/>
            <person name="Lindquist E."/>
            <person name="Shapiro H."/>
            <person name="Lucas S.M."/>
            <person name="Grimwood J."/>
            <person name="Schmutz J."/>
            <person name="Cardol P."/>
            <person name="Cerutti H."/>
            <person name="Chanfreau G."/>
            <person name="Chen C.L."/>
            <person name="Cognat V."/>
            <person name="Croft M.T."/>
            <person name="Dent R."/>
            <person name="Dutcher S."/>
            <person name="Fernandez E."/>
            <person name="Fukuzawa H."/>
            <person name="Gonzalez-Ballester D."/>
            <person name="Gonzalez-Halphen D."/>
            <person name="Hallmann A."/>
            <person name="Hanikenne M."/>
            <person name="Hippler M."/>
            <person name="Inwood W."/>
            <person name="Jabbari K."/>
            <person name="Kalanon M."/>
            <person name="Kuras R."/>
            <person name="Lefebvre P.A."/>
            <person name="Lemaire S.D."/>
            <person name="Lobanov A.V."/>
            <person name="Lohr M."/>
            <person name="Manuell A."/>
            <person name="Meier I."/>
            <person name="Mets L."/>
            <person name="Mittag M."/>
            <person name="Mittelmeier T."/>
            <person name="Moroney J.V."/>
            <person name="Moseley J."/>
            <person name="Napoli C."/>
            <person name="Nedelcu A.M."/>
            <person name="Niyogi K."/>
            <person name="Novoselov S.V."/>
            <person name="Paulsen I.T."/>
            <person name="Pazour G."/>
            <person name="Purton S."/>
            <person name="Ral J.P."/>
            <person name="Riano-Pachon D.M."/>
            <person name="Riekhof W."/>
            <person name="Rymarquis L."/>
            <person name="Schroda M."/>
            <person name="Stern D."/>
            <person name="Umen J."/>
            <person name="Willows R."/>
            <person name="Wilson N."/>
            <person name="Zimmer S.L."/>
            <person name="Allmer J."/>
            <person name="Balk J."/>
            <person name="Bisova K."/>
            <person name="Chen C.J."/>
            <person name="Elias M."/>
            <person name="Gendler K."/>
            <person name="Hauser C."/>
            <person name="Lamb M.R."/>
            <person name="Ledford H."/>
            <person name="Long J.C."/>
            <person name="Minagawa J."/>
            <person name="Page M.D."/>
            <person name="Pan J."/>
            <person name="Pootakham W."/>
            <person name="Roje S."/>
            <person name="Rose A."/>
            <person name="Stahlberg E."/>
            <person name="Terauchi A.M."/>
            <person name="Yang P."/>
            <person name="Ball S."/>
            <person name="Bowler C."/>
            <person name="Dieckmann C.L."/>
            <person name="Gladyshev V.N."/>
            <person name="Green P."/>
            <person name="Jorgensen R."/>
            <person name="Mayfield S."/>
            <person name="Mueller-Roeber B."/>
            <person name="Rajamani S."/>
            <person name="Sayre R.T."/>
            <person name="Brokstein P."/>
            <person name="Dubchak I."/>
            <person name="Goodstein D."/>
            <person name="Hornick L."/>
            <person name="Huang Y.W."/>
            <person name="Jhaveri J."/>
            <person name="Luo Y."/>
            <person name="Martinez D."/>
            <person name="Ngau W.C."/>
            <person name="Otillar B."/>
            <person name="Poliakov A."/>
            <person name="Porter A."/>
            <person name="Szajkowski L."/>
            <person name="Werner G."/>
            <person name="Zhou K."/>
            <person name="Grigoriev I.V."/>
            <person name="Rokhsar D.S."/>
            <person name="Grossman A.R."/>
        </authorList>
    </citation>
    <scope>NUCLEOTIDE SEQUENCE [LARGE SCALE GENOMIC DNA]</scope>
    <source>
        <strain evidence="4">CC-503</strain>
    </source>
</reference>
<feature type="region of interest" description="Disordered" evidence="2">
    <location>
        <begin position="484"/>
        <end position="529"/>
    </location>
</feature>
<name>A0A2K3E2S6_CHLRE</name>
<feature type="coiled-coil region" evidence="1">
    <location>
        <begin position="95"/>
        <end position="129"/>
    </location>
</feature>
<dbReference type="Proteomes" id="UP000006906">
    <property type="component" value="Chromosome 2"/>
</dbReference>
<dbReference type="Gramene" id="PNW87075">
    <property type="protein sequence ID" value="PNW87075"/>
    <property type="gene ID" value="CHLRE_02g107900v5"/>
</dbReference>
<dbReference type="KEGG" id="cre:CHLRE_02g107900v5"/>
<dbReference type="AlphaFoldDB" id="A0A2K3E2S6"/>
<feature type="compositionally biased region" description="Low complexity" evidence="2">
    <location>
        <begin position="179"/>
        <end position="195"/>
    </location>
</feature>
<gene>
    <name evidence="3" type="ORF">CHLRE_02g107900v5</name>
</gene>
<feature type="region of interest" description="Disordered" evidence="2">
    <location>
        <begin position="175"/>
        <end position="204"/>
    </location>
</feature>
<protein>
    <submittedName>
        <fullName evidence="3">Uncharacterized protein</fullName>
    </submittedName>
</protein>
<dbReference type="RefSeq" id="XP_042927466.1">
    <property type="nucleotide sequence ID" value="XM_043059832.1"/>
</dbReference>
<proteinExistence type="predicted"/>
<dbReference type="GeneID" id="66052453"/>
<dbReference type="InParanoid" id="A0A2K3E2S6"/>